<dbReference type="Pfam" id="PF00083">
    <property type="entry name" value="Sugar_tr"/>
    <property type="match status" value="1"/>
</dbReference>
<dbReference type="PROSITE" id="PS50850">
    <property type="entry name" value="MFS"/>
    <property type="match status" value="1"/>
</dbReference>
<evidence type="ECO:0000256" key="2">
    <source>
        <dbReference type="ARBA" id="ARBA00022448"/>
    </source>
</evidence>
<dbReference type="CDD" id="cd09836">
    <property type="entry name" value="CBS_pair_arch"/>
    <property type="match status" value="1"/>
</dbReference>
<feature type="transmembrane region" description="Helical" evidence="8">
    <location>
        <begin position="49"/>
        <end position="72"/>
    </location>
</feature>
<feature type="domain" description="CBS" evidence="10">
    <location>
        <begin position="505"/>
        <end position="560"/>
    </location>
</feature>
<dbReference type="GO" id="GO:0022857">
    <property type="term" value="F:transmembrane transporter activity"/>
    <property type="evidence" value="ECO:0007669"/>
    <property type="project" value="InterPro"/>
</dbReference>
<feature type="domain" description="CBS" evidence="10">
    <location>
        <begin position="575"/>
        <end position="630"/>
    </location>
</feature>
<dbReference type="PANTHER" id="PTHR43045">
    <property type="entry name" value="SHIKIMATE TRANSPORTER"/>
    <property type="match status" value="1"/>
</dbReference>
<dbReference type="InterPro" id="IPR020846">
    <property type="entry name" value="MFS_dom"/>
</dbReference>
<reference evidence="11" key="1">
    <citation type="submission" date="2006-12" db="EMBL/GenBank/DDBJ databases">
        <title>Complete sequence of Pyrobaculum islandicum DSM 4184.</title>
        <authorList>
            <person name="Copeland A."/>
            <person name="Lucas S."/>
            <person name="Lapidus A."/>
            <person name="Barry K."/>
            <person name="Detter J.C."/>
            <person name="Glavina del Rio T."/>
            <person name="Dalin E."/>
            <person name="Tice H."/>
            <person name="Pitluck S."/>
            <person name="Meincke L."/>
            <person name="Brettin T."/>
            <person name="Bruce D."/>
            <person name="Han C."/>
            <person name="Tapia R."/>
            <person name="Gilna P."/>
            <person name="Schmutz J."/>
            <person name="Larimer F."/>
            <person name="Land M."/>
            <person name="Hauser L."/>
            <person name="Kyrpides N."/>
            <person name="Mikhailova N."/>
            <person name="Cozen A.E."/>
            <person name="Fitz-Gibbon S.T."/>
            <person name="House C.H."/>
            <person name="Saltikov C."/>
            <person name="Lowe T."/>
            <person name="Richardson P."/>
        </authorList>
    </citation>
    <scope>NUCLEOTIDE SEQUENCE [LARGE SCALE GENOMIC DNA]</scope>
    <source>
        <strain evidence="11">DSM 4184</strain>
    </source>
</reference>
<evidence type="ECO:0000256" key="6">
    <source>
        <dbReference type="ARBA" id="ARBA00023136"/>
    </source>
</evidence>
<accession>A1RR66</accession>
<dbReference type="EMBL" id="CP000504">
    <property type="protein sequence ID" value="ABL87448.1"/>
    <property type="molecule type" value="Genomic_DNA"/>
</dbReference>
<dbReference type="InterPro" id="IPR036259">
    <property type="entry name" value="MFS_trans_sf"/>
</dbReference>
<feature type="transmembrane region" description="Helical" evidence="8">
    <location>
        <begin position="405"/>
        <end position="426"/>
    </location>
</feature>
<dbReference type="GO" id="GO:0005886">
    <property type="term" value="C:plasma membrane"/>
    <property type="evidence" value="ECO:0007669"/>
    <property type="project" value="UniProtKB-SubCell"/>
</dbReference>
<evidence type="ECO:0000313" key="11">
    <source>
        <dbReference type="EMBL" id="ABL87448.1"/>
    </source>
</evidence>
<feature type="transmembrane region" description="Helical" evidence="8">
    <location>
        <begin position="309"/>
        <end position="328"/>
    </location>
</feature>
<dbReference type="HOGENOM" id="CLU_001265_49_0_2"/>
<evidence type="ECO:0000256" key="7">
    <source>
        <dbReference type="PROSITE-ProRule" id="PRU00703"/>
    </source>
</evidence>
<dbReference type="GeneID" id="4617952"/>
<keyword evidence="7" id="KW-0129">CBS domain</keyword>
<dbReference type="eggNOG" id="arCOG00632">
    <property type="taxonomic scope" value="Archaea"/>
</dbReference>
<evidence type="ECO:0000256" key="1">
    <source>
        <dbReference type="ARBA" id="ARBA00004651"/>
    </source>
</evidence>
<feature type="transmembrane region" description="Helical" evidence="8">
    <location>
        <begin position="277"/>
        <end position="297"/>
    </location>
</feature>
<dbReference type="PROSITE" id="PS00217">
    <property type="entry name" value="SUGAR_TRANSPORT_2"/>
    <property type="match status" value="1"/>
</dbReference>
<name>A1RR66_PYRIL</name>
<dbReference type="PANTHER" id="PTHR43045:SF1">
    <property type="entry name" value="SHIKIMATE TRANSPORTER"/>
    <property type="match status" value="1"/>
</dbReference>
<dbReference type="STRING" id="384616.Pisl_0269"/>
<feature type="transmembrane region" description="Helical" evidence="8">
    <location>
        <begin position="340"/>
        <end position="364"/>
    </location>
</feature>
<dbReference type="InterPro" id="IPR011701">
    <property type="entry name" value="MFS"/>
</dbReference>
<dbReference type="InterPro" id="IPR046342">
    <property type="entry name" value="CBS_dom_sf"/>
</dbReference>
<keyword evidence="2" id="KW-0813">Transport</keyword>
<dbReference type="SMART" id="SM00116">
    <property type="entry name" value="CBS"/>
    <property type="match status" value="4"/>
</dbReference>
<evidence type="ECO:0000313" key="12">
    <source>
        <dbReference type="Proteomes" id="UP000002595"/>
    </source>
</evidence>
<dbReference type="Gene3D" id="1.20.1250.20">
    <property type="entry name" value="MFS general substrate transporter like domains"/>
    <property type="match status" value="2"/>
</dbReference>
<dbReference type="InterPro" id="IPR000644">
    <property type="entry name" value="CBS_dom"/>
</dbReference>
<evidence type="ECO:0000256" key="8">
    <source>
        <dbReference type="SAM" id="Phobius"/>
    </source>
</evidence>
<protein>
    <submittedName>
        <fullName evidence="11">Signal transduction protein with CBS domains</fullName>
    </submittedName>
</protein>
<feature type="domain" description="Major facilitator superfamily (MFS) profile" evidence="9">
    <location>
        <begin position="13"/>
        <end position="432"/>
    </location>
</feature>
<evidence type="ECO:0000256" key="4">
    <source>
        <dbReference type="ARBA" id="ARBA00022692"/>
    </source>
</evidence>
<gene>
    <name evidence="11" type="ordered locus">Pisl_0269</name>
</gene>
<keyword evidence="5 8" id="KW-1133">Transmembrane helix</keyword>
<dbReference type="InterPro" id="IPR005829">
    <property type="entry name" value="Sugar_transporter_CS"/>
</dbReference>
<feature type="transmembrane region" description="Helical" evidence="8">
    <location>
        <begin position="109"/>
        <end position="139"/>
    </location>
</feature>
<keyword evidence="12" id="KW-1185">Reference proteome</keyword>
<dbReference type="Pfam" id="PF00571">
    <property type="entry name" value="CBS"/>
    <property type="match status" value="4"/>
</dbReference>
<feature type="domain" description="CBS" evidence="10">
    <location>
        <begin position="638"/>
        <end position="688"/>
    </location>
</feature>
<keyword evidence="6 8" id="KW-0472">Membrane</keyword>
<dbReference type="InterPro" id="IPR005828">
    <property type="entry name" value="MFS_sugar_transport-like"/>
</dbReference>
<dbReference type="Pfam" id="PF07690">
    <property type="entry name" value="MFS_1"/>
    <property type="match status" value="1"/>
</dbReference>
<proteinExistence type="predicted"/>
<dbReference type="Proteomes" id="UP000002595">
    <property type="component" value="Chromosome"/>
</dbReference>
<dbReference type="KEGG" id="pis:Pisl_0269"/>
<dbReference type="Gene3D" id="3.10.580.10">
    <property type="entry name" value="CBS-domain"/>
    <property type="match status" value="2"/>
</dbReference>
<feature type="transmembrane region" description="Helical" evidence="8">
    <location>
        <begin position="84"/>
        <end position="103"/>
    </location>
</feature>
<feature type="transmembrane region" description="Helical" evidence="8">
    <location>
        <begin position="151"/>
        <end position="177"/>
    </location>
</feature>
<dbReference type="AlphaFoldDB" id="A1RR66"/>
<dbReference type="RefSeq" id="WP_011762025.1">
    <property type="nucleotide sequence ID" value="NC_008701.1"/>
</dbReference>
<sequence>MTTVYTFRQLVSVAGISWLGAFLEWLDFYTFATLAPLISGKFFPSKDPIAALLSTFVALAIGFLFRPLGAILFGKIGDQYGRKIAFTLAMTLMLVGTLGIGLLPTYDQIGILASIGVFVLRIIQGLALGGGFGAALVYLGEFAPEHRRGFITGFLFTTAPAGMGTAALLQVIIASMVGKEAFSQWGWRLNFIVAGVVVFVVALVIHFFYKETPIFSMLKAVRRVTSAPVREVFSGKYLPFVLLAWIGVVGAHGPVWYTNQLFNSYYVSTFQKYVDSSTANALLSTATYAALWMYPLFGYLSDKIGRKPILLLGIFGNALWFPIAFWLIDKVGPQKDLTAMWLLFWSMTLFNGIGYSGAMSAYLLELFPARIRLSAVSLSYNLGYGVTGGLTPTIITALYQATHNIYLSTILWSTLVPVLMGLVLLFKGWETLGTRIWAELAAGKFAKKAVVLPPTAPIRAATQKMAEGVRAVVIAASKPVGVFGRRQLIRALASGATPEAEVGRFATRVDCVSEDAPLTEVFAAMEKYGVRDVPICKGDEVVGIIEARELLNEALALRSIVNKKKALNVSAGDAVARDPITVPPSATLRDVLKIMAEKNIGFVPVVEDGRLVGGISESDFVQILLNNTPLDTPVEKVMRRQLITIEKTRPVKEAAELMVKHNIRHLPVVEDGRVVGVLSVRDLLKAVA</sequence>
<evidence type="ECO:0000256" key="3">
    <source>
        <dbReference type="ARBA" id="ARBA00022475"/>
    </source>
</evidence>
<keyword evidence="4 8" id="KW-0812">Transmembrane</keyword>
<evidence type="ECO:0000259" key="10">
    <source>
        <dbReference type="PROSITE" id="PS51371"/>
    </source>
</evidence>
<dbReference type="CDD" id="cd02205">
    <property type="entry name" value="CBS_pair_SF"/>
    <property type="match status" value="1"/>
</dbReference>
<feature type="transmembrane region" description="Helical" evidence="8">
    <location>
        <begin position="189"/>
        <end position="209"/>
    </location>
</feature>
<evidence type="ECO:0000256" key="5">
    <source>
        <dbReference type="ARBA" id="ARBA00022989"/>
    </source>
</evidence>
<evidence type="ECO:0000259" key="9">
    <source>
        <dbReference type="PROSITE" id="PS50850"/>
    </source>
</evidence>
<organism evidence="11 12">
    <name type="scientific">Pyrobaculum islandicum (strain DSM 4184 / JCM 9189 / GEO3)</name>
    <dbReference type="NCBI Taxonomy" id="384616"/>
    <lineage>
        <taxon>Archaea</taxon>
        <taxon>Thermoproteota</taxon>
        <taxon>Thermoprotei</taxon>
        <taxon>Thermoproteales</taxon>
        <taxon>Thermoproteaceae</taxon>
        <taxon>Pyrobaculum</taxon>
    </lineage>
</organism>
<comment type="subcellular location">
    <subcellularLocation>
        <location evidence="1">Cell membrane</location>
        <topology evidence="1">Multi-pass membrane protein</topology>
    </subcellularLocation>
</comment>
<feature type="transmembrane region" description="Helical" evidence="8">
    <location>
        <begin position="7"/>
        <end position="29"/>
    </location>
</feature>
<dbReference type="SUPFAM" id="SSF54631">
    <property type="entry name" value="CBS-domain pair"/>
    <property type="match status" value="2"/>
</dbReference>
<dbReference type="SUPFAM" id="SSF103473">
    <property type="entry name" value="MFS general substrate transporter"/>
    <property type="match status" value="1"/>
</dbReference>
<keyword evidence="3" id="KW-1003">Cell membrane</keyword>
<dbReference type="OrthoDB" id="117970at2157"/>
<feature type="transmembrane region" description="Helical" evidence="8">
    <location>
        <begin position="376"/>
        <end position="399"/>
    </location>
</feature>
<feature type="transmembrane region" description="Helical" evidence="8">
    <location>
        <begin position="237"/>
        <end position="257"/>
    </location>
</feature>
<dbReference type="PROSITE" id="PS51371">
    <property type="entry name" value="CBS"/>
    <property type="match status" value="3"/>
</dbReference>